<evidence type="ECO:0000313" key="2">
    <source>
        <dbReference type="EMBL" id="KAJ8411059.1"/>
    </source>
</evidence>
<dbReference type="AlphaFoldDB" id="A0AAD7WWQ4"/>
<dbReference type="EMBL" id="JAINUG010000024">
    <property type="protein sequence ID" value="KAJ8411059.1"/>
    <property type="molecule type" value="Genomic_DNA"/>
</dbReference>
<sequence>MLEGEDGQASPAVKQRRERPLRRQEEGKMEAAIFQSQIRKEASGGGWINHGSVAWPACAPVTNCPVMTERGRC</sequence>
<evidence type="ECO:0000256" key="1">
    <source>
        <dbReference type="SAM" id="MobiDB-lite"/>
    </source>
</evidence>
<feature type="region of interest" description="Disordered" evidence="1">
    <location>
        <begin position="1"/>
        <end position="27"/>
    </location>
</feature>
<comment type="caution">
    <text evidence="2">The sequence shown here is derived from an EMBL/GenBank/DDBJ whole genome shotgun (WGS) entry which is preliminary data.</text>
</comment>
<organism evidence="2 3">
    <name type="scientific">Aldrovandia affinis</name>
    <dbReference type="NCBI Taxonomy" id="143900"/>
    <lineage>
        <taxon>Eukaryota</taxon>
        <taxon>Metazoa</taxon>
        <taxon>Chordata</taxon>
        <taxon>Craniata</taxon>
        <taxon>Vertebrata</taxon>
        <taxon>Euteleostomi</taxon>
        <taxon>Actinopterygii</taxon>
        <taxon>Neopterygii</taxon>
        <taxon>Teleostei</taxon>
        <taxon>Notacanthiformes</taxon>
        <taxon>Halosauridae</taxon>
        <taxon>Aldrovandia</taxon>
    </lineage>
</organism>
<keyword evidence="3" id="KW-1185">Reference proteome</keyword>
<protein>
    <submittedName>
        <fullName evidence="2">Uncharacterized protein</fullName>
    </submittedName>
</protein>
<dbReference type="Proteomes" id="UP001221898">
    <property type="component" value="Unassembled WGS sequence"/>
</dbReference>
<reference evidence="2" key="1">
    <citation type="journal article" date="2023" name="Science">
        <title>Genome structures resolve the early diversification of teleost fishes.</title>
        <authorList>
            <person name="Parey E."/>
            <person name="Louis A."/>
            <person name="Montfort J."/>
            <person name="Bouchez O."/>
            <person name="Roques C."/>
            <person name="Iampietro C."/>
            <person name="Lluch J."/>
            <person name="Castinel A."/>
            <person name="Donnadieu C."/>
            <person name="Desvignes T."/>
            <person name="Floi Bucao C."/>
            <person name="Jouanno E."/>
            <person name="Wen M."/>
            <person name="Mejri S."/>
            <person name="Dirks R."/>
            <person name="Jansen H."/>
            <person name="Henkel C."/>
            <person name="Chen W.J."/>
            <person name="Zahm M."/>
            <person name="Cabau C."/>
            <person name="Klopp C."/>
            <person name="Thompson A.W."/>
            <person name="Robinson-Rechavi M."/>
            <person name="Braasch I."/>
            <person name="Lecointre G."/>
            <person name="Bobe J."/>
            <person name="Postlethwait J.H."/>
            <person name="Berthelot C."/>
            <person name="Roest Crollius H."/>
            <person name="Guiguen Y."/>
        </authorList>
    </citation>
    <scope>NUCLEOTIDE SEQUENCE</scope>
    <source>
        <strain evidence="2">NC1722</strain>
    </source>
</reference>
<name>A0AAD7WWQ4_9TELE</name>
<accession>A0AAD7WWQ4</accession>
<gene>
    <name evidence="2" type="ORF">AAFF_G00180940</name>
</gene>
<evidence type="ECO:0000313" key="3">
    <source>
        <dbReference type="Proteomes" id="UP001221898"/>
    </source>
</evidence>
<proteinExistence type="predicted"/>